<evidence type="ECO:0000313" key="1">
    <source>
        <dbReference type="EMBL" id="KAA6389049.1"/>
    </source>
</evidence>
<reference evidence="1 2" key="1">
    <citation type="submission" date="2019-03" db="EMBL/GenBank/DDBJ databases">
        <title>Single cell metagenomics reveals metabolic interactions within the superorganism composed of flagellate Streblomastix strix and complex community of Bacteroidetes bacteria on its surface.</title>
        <authorList>
            <person name="Treitli S.C."/>
            <person name="Kolisko M."/>
            <person name="Husnik F."/>
            <person name="Keeling P."/>
            <person name="Hampl V."/>
        </authorList>
    </citation>
    <scope>NUCLEOTIDE SEQUENCE [LARGE SCALE GENOMIC DNA]</scope>
    <source>
        <strain evidence="1">ST1C</strain>
    </source>
</reference>
<accession>A0A5J4W3E9</accession>
<proteinExistence type="predicted"/>
<name>A0A5J4W3E9_9EUKA</name>
<dbReference type="AlphaFoldDB" id="A0A5J4W3E9"/>
<comment type="caution">
    <text evidence="1">The sequence shown here is derived from an EMBL/GenBank/DDBJ whole genome shotgun (WGS) entry which is preliminary data.</text>
</comment>
<sequence length="158" mass="18429">MNYNDSKKGIATITKSIISDLTIRINKKNQPRRIAKNVTNIIYVTNADMPVQLDTDDRRHLVFACKTVHQVSEEHKEDIEHFNELNQSCTQELYENLMIFLLERDISQFNPTLIPMTEAKKKLINVSRSPVDDVIMEHYEKFKQDIPISLVNQCKPQN</sequence>
<dbReference type="EMBL" id="SNRW01003733">
    <property type="protein sequence ID" value="KAA6389049.1"/>
    <property type="molecule type" value="Genomic_DNA"/>
</dbReference>
<evidence type="ECO:0000313" key="2">
    <source>
        <dbReference type="Proteomes" id="UP000324800"/>
    </source>
</evidence>
<gene>
    <name evidence="1" type="ORF">EZS28_015425</name>
</gene>
<organism evidence="1 2">
    <name type="scientific">Streblomastix strix</name>
    <dbReference type="NCBI Taxonomy" id="222440"/>
    <lineage>
        <taxon>Eukaryota</taxon>
        <taxon>Metamonada</taxon>
        <taxon>Preaxostyla</taxon>
        <taxon>Oxymonadida</taxon>
        <taxon>Streblomastigidae</taxon>
        <taxon>Streblomastix</taxon>
    </lineage>
</organism>
<protein>
    <submittedName>
        <fullName evidence="1">Uncharacterized protein</fullName>
    </submittedName>
</protein>
<dbReference type="Proteomes" id="UP000324800">
    <property type="component" value="Unassembled WGS sequence"/>
</dbReference>